<proteinExistence type="inferred from homology"/>
<keyword evidence="3" id="KW-0479">Metal-binding</keyword>
<gene>
    <name evidence="10" type="primary">Nrdc_19</name>
    <name evidence="10" type="ORF">G6Z76_0003135</name>
</gene>
<name>A0A836G1U6_9HYME</name>
<evidence type="ECO:0000259" key="7">
    <source>
        <dbReference type="Pfam" id="PF00675"/>
    </source>
</evidence>
<evidence type="ECO:0000256" key="5">
    <source>
        <dbReference type="ARBA" id="ARBA00022833"/>
    </source>
</evidence>
<evidence type="ECO:0000259" key="8">
    <source>
        <dbReference type="Pfam" id="PF05193"/>
    </source>
</evidence>
<evidence type="ECO:0000256" key="2">
    <source>
        <dbReference type="ARBA" id="ARBA00022670"/>
    </source>
</evidence>
<dbReference type="Proteomes" id="UP000669903">
    <property type="component" value="Unassembled WGS sequence"/>
</dbReference>
<evidence type="ECO:0000256" key="6">
    <source>
        <dbReference type="ARBA" id="ARBA00023049"/>
    </source>
</evidence>
<protein>
    <submittedName>
        <fullName evidence="10">NRDC protein</fullName>
    </submittedName>
</protein>
<feature type="non-terminal residue" evidence="10">
    <location>
        <position position="1"/>
    </location>
</feature>
<feature type="domain" description="Peptidase M16 N-terminal" evidence="7">
    <location>
        <begin position="60"/>
        <end position="179"/>
    </location>
</feature>
<dbReference type="EMBL" id="JAANIC010006010">
    <property type="protein sequence ID" value="KAG5329769.1"/>
    <property type="molecule type" value="Genomic_DNA"/>
</dbReference>
<keyword evidence="2" id="KW-0645">Protease</keyword>
<dbReference type="AlphaFoldDB" id="A0A836G1U6"/>
<dbReference type="Pfam" id="PF16187">
    <property type="entry name" value="Peptidase_M16_M"/>
    <property type="match status" value="1"/>
</dbReference>
<dbReference type="PANTHER" id="PTHR43690:SF18">
    <property type="entry name" value="INSULIN-DEGRADING ENZYME-RELATED"/>
    <property type="match status" value="1"/>
</dbReference>
<comment type="caution">
    <text evidence="10">The sequence shown here is derived from an EMBL/GenBank/DDBJ whole genome shotgun (WGS) entry which is preliminary data.</text>
</comment>
<dbReference type="SUPFAM" id="SSF63411">
    <property type="entry name" value="LuxS/MPP-like metallohydrolase"/>
    <property type="match status" value="4"/>
</dbReference>
<feature type="domain" description="Peptidase M16 C-terminal" evidence="8">
    <location>
        <begin position="214"/>
        <end position="396"/>
    </location>
</feature>
<accession>A0A836G1U6</accession>
<dbReference type="InterPro" id="IPR050626">
    <property type="entry name" value="Peptidase_M16"/>
</dbReference>
<dbReference type="InterPro" id="IPR011765">
    <property type="entry name" value="Pept_M16_N"/>
</dbReference>
<feature type="non-terminal residue" evidence="10">
    <location>
        <position position="951"/>
    </location>
</feature>
<dbReference type="PANTHER" id="PTHR43690">
    <property type="entry name" value="NARDILYSIN"/>
    <property type="match status" value="1"/>
</dbReference>
<evidence type="ECO:0000259" key="9">
    <source>
        <dbReference type="Pfam" id="PF16187"/>
    </source>
</evidence>
<dbReference type="GO" id="GO:0046872">
    <property type="term" value="F:metal ion binding"/>
    <property type="evidence" value="ECO:0007669"/>
    <property type="project" value="UniProtKB-KW"/>
</dbReference>
<dbReference type="Pfam" id="PF00675">
    <property type="entry name" value="Peptidase_M16"/>
    <property type="match status" value="1"/>
</dbReference>
<dbReference type="Pfam" id="PF05193">
    <property type="entry name" value="Peptidase_M16_C"/>
    <property type="match status" value="1"/>
</dbReference>
<sequence length="951" mass="112600">MQFVVEDEKRNRVEYLEPPIKSENDEQEYRAIRLPNGFTALLISNEHSKPRASQDLDEKDEEVAHCCLCVGAGCFNSLIIPGLACYFEKLLEYTESENYLENNNFDAFISKYDGFTYASTECEHTIFYFQIRNKYLLSALDRFAGIFIKPLKKDNFKQWREEVEGELRIVSSSYRNRIEQLFSFFALPGHPANMFPKDSFMQLYHRVDDNILFEEMVKFKIRHYSAHRMKFVIQAKLPLDTLENNVNKCFFNVPSNWLPPDDFTEFKDGISFATPSFQNMYRISNIHNFNRIEITWPMPSFVDFYKSKPHQYISWIIEHKGKGSLTSYLRKRCKCEITCNNKSSFMNTSMYTLLNLTITVFSYDELQYLEEFLNVIFSFINLLKKEGPQKRIYDEIYKITENNFRFSIEDNIEFDVTDLSRSMHFYPSRNYITGNKLYFEYNTTDIQTCLNYLTPETMNIMIFYHKDFDCLKLNKVENWSEAKYTKVDIARECIERWKSIQPLPEFHLPLPNIFLPSDFSLIPIPAKVPKYPVKLLSNSTLELWYHPYSKICLPKCYVYFHFIPSLGLLSPKDAALMDVYCDMLSHLLVEELYPAEAAGIDYKIRVTEKGITIKVYGFNEKMPLLLKTIAEYMVAYPPLLFKDLFEIIKVQRLKMYYDEFINPVKLVSQVKLTILKLVQHSHVDKHTALCSINFKEFKNFTKFFTQHLYIQCLIQGNMTENDAIRNTEQFLKKMKCYPLTNNTLLQMRVIQIPLGTSYCKLKMVNKSNSKSVVTNYYQADVMSIKLSVLIELIVYIMEDSIYELVDLEFEYVLCDIKNINGILGYFITICAEADKYTIEYMDQSIEKYLTLFKEILKDISEEEFNNYKESIKQSWHVYDVYKKVARNWNEITKFEYMFNRFQKRKLALKNIKIDEIRKWFEEHTLNGKNFRKLSIQIAGTLKKEVNEASCE</sequence>
<keyword evidence="5" id="KW-0862">Zinc</keyword>
<comment type="similarity">
    <text evidence="1">Belongs to the peptidase M16 family.</text>
</comment>
<reference evidence="10" key="1">
    <citation type="submission" date="2020-03" db="EMBL/GenBank/DDBJ databases">
        <title>Relaxed selection underlies rapid genomic changes in the transitions from sociality to social parasitism in ants.</title>
        <authorList>
            <person name="Bi X."/>
        </authorList>
    </citation>
    <scope>NUCLEOTIDE SEQUENCE</scope>
    <source>
        <strain evidence="10">BGI-DK2014a</strain>
        <tissue evidence="10">Whole body</tissue>
    </source>
</reference>
<evidence type="ECO:0000256" key="4">
    <source>
        <dbReference type="ARBA" id="ARBA00022801"/>
    </source>
</evidence>
<evidence type="ECO:0000313" key="10">
    <source>
        <dbReference type="EMBL" id="KAG5329769.1"/>
    </source>
</evidence>
<dbReference type="InterPro" id="IPR032632">
    <property type="entry name" value="Peptidase_M16_M"/>
</dbReference>
<keyword evidence="11" id="KW-1185">Reference proteome</keyword>
<evidence type="ECO:0000256" key="3">
    <source>
        <dbReference type="ARBA" id="ARBA00022723"/>
    </source>
</evidence>
<keyword evidence="6" id="KW-0482">Metalloprotease</keyword>
<dbReference type="GO" id="GO:0008237">
    <property type="term" value="F:metallopeptidase activity"/>
    <property type="evidence" value="ECO:0007669"/>
    <property type="project" value="UniProtKB-KW"/>
</dbReference>
<dbReference type="Gene3D" id="3.30.830.10">
    <property type="entry name" value="Metalloenzyme, LuxS/M16 peptidase-like"/>
    <property type="match status" value="4"/>
</dbReference>
<dbReference type="GO" id="GO:0006508">
    <property type="term" value="P:proteolysis"/>
    <property type="evidence" value="ECO:0007669"/>
    <property type="project" value="UniProtKB-KW"/>
</dbReference>
<dbReference type="InterPro" id="IPR011249">
    <property type="entry name" value="Metalloenz_LuxS/M16"/>
</dbReference>
<dbReference type="InterPro" id="IPR007863">
    <property type="entry name" value="Peptidase_M16_C"/>
</dbReference>
<keyword evidence="4" id="KW-0378">Hydrolase</keyword>
<feature type="domain" description="Peptidase M16 middle/third" evidence="9">
    <location>
        <begin position="404"/>
        <end position="686"/>
    </location>
</feature>
<evidence type="ECO:0000256" key="1">
    <source>
        <dbReference type="ARBA" id="ARBA00007261"/>
    </source>
</evidence>
<organism evidence="10 11">
    <name type="scientific">Acromyrmex charruanus</name>
    <dbReference type="NCBI Taxonomy" id="2715315"/>
    <lineage>
        <taxon>Eukaryota</taxon>
        <taxon>Metazoa</taxon>
        <taxon>Ecdysozoa</taxon>
        <taxon>Arthropoda</taxon>
        <taxon>Hexapoda</taxon>
        <taxon>Insecta</taxon>
        <taxon>Pterygota</taxon>
        <taxon>Neoptera</taxon>
        <taxon>Endopterygota</taxon>
        <taxon>Hymenoptera</taxon>
        <taxon>Apocrita</taxon>
        <taxon>Aculeata</taxon>
        <taxon>Formicoidea</taxon>
        <taxon>Formicidae</taxon>
        <taxon>Myrmicinae</taxon>
        <taxon>Acromyrmex</taxon>
    </lineage>
</organism>
<evidence type="ECO:0000313" key="11">
    <source>
        <dbReference type="Proteomes" id="UP000669903"/>
    </source>
</evidence>